<evidence type="ECO:0000313" key="2">
    <source>
        <dbReference type="Proteomes" id="UP001054945"/>
    </source>
</evidence>
<organism evidence="1 2">
    <name type="scientific">Caerostris extrusa</name>
    <name type="common">Bark spider</name>
    <name type="synonym">Caerostris bankana</name>
    <dbReference type="NCBI Taxonomy" id="172846"/>
    <lineage>
        <taxon>Eukaryota</taxon>
        <taxon>Metazoa</taxon>
        <taxon>Ecdysozoa</taxon>
        <taxon>Arthropoda</taxon>
        <taxon>Chelicerata</taxon>
        <taxon>Arachnida</taxon>
        <taxon>Araneae</taxon>
        <taxon>Araneomorphae</taxon>
        <taxon>Entelegynae</taxon>
        <taxon>Araneoidea</taxon>
        <taxon>Araneidae</taxon>
        <taxon>Caerostris</taxon>
    </lineage>
</organism>
<gene>
    <name evidence="1" type="ORF">CEXT_136001</name>
</gene>
<dbReference type="AlphaFoldDB" id="A0AAV4XP01"/>
<reference evidence="1 2" key="1">
    <citation type="submission" date="2021-06" db="EMBL/GenBank/DDBJ databases">
        <title>Caerostris extrusa draft genome.</title>
        <authorList>
            <person name="Kono N."/>
            <person name="Arakawa K."/>
        </authorList>
    </citation>
    <scope>NUCLEOTIDE SEQUENCE [LARGE SCALE GENOMIC DNA]</scope>
</reference>
<keyword evidence="2" id="KW-1185">Reference proteome</keyword>
<evidence type="ECO:0000313" key="1">
    <source>
        <dbReference type="EMBL" id="GIY96068.1"/>
    </source>
</evidence>
<dbReference type="EMBL" id="BPLR01017998">
    <property type="protein sequence ID" value="GIY96068.1"/>
    <property type="molecule type" value="Genomic_DNA"/>
</dbReference>
<protein>
    <submittedName>
        <fullName evidence="1">Uncharacterized protein</fullName>
    </submittedName>
</protein>
<comment type="caution">
    <text evidence="1">The sequence shown here is derived from an EMBL/GenBank/DDBJ whole genome shotgun (WGS) entry which is preliminary data.</text>
</comment>
<name>A0AAV4XP01_CAEEX</name>
<dbReference type="Proteomes" id="UP001054945">
    <property type="component" value="Unassembled WGS sequence"/>
</dbReference>
<accession>A0AAV4XP01</accession>
<proteinExistence type="predicted"/>
<sequence>MHLELYIAYFEQPQPGSSNNHKRHSSHVLFKNPTFSPLQILRRISRLFPTFVSHESCGGMSFQFQFRLFRSSVPIPLGGKDKYIGPLFEKLGNSGIVTRCSEIYLALIVFTVFSCKKKKSQ</sequence>